<accession>A0ABM2WLQ8</accession>
<dbReference type="PANTHER" id="PTHR11559">
    <property type="entry name" value="CARBOXYLESTERASE"/>
    <property type="match status" value="1"/>
</dbReference>
<name>A0ABM2WLQ8_MESAU</name>
<gene>
    <name evidence="4" type="primary">LOC121136129</name>
</gene>
<dbReference type="InterPro" id="IPR050309">
    <property type="entry name" value="Type-B_Carboxylest/Lipase"/>
</dbReference>
<sequence length="216" mass="25495">MPEEIWATWTKWLPYAGSSRILPPLEAILARSLFLVHRQVAQVCPHLSCPQCPKDSSMEPLCRMEWLCYLTLSLTHLRWSTQWWQTYQDARPRTQRPWYIAFERLPPECSDLLMQEYMGDVEDPKNLPAQFRELMEDFTFVIPALQVAYFQCFHAPVYIYEFQHQSSFIKNKDARPSHVRADHGDHAVFVFGSDFWGSKRESSLFLLSRMEPLMDS</sequence>
<feature type="domain" description="Carboxylesterase type B" evidence="2">
    <location>
        <begin position="103"/>
        <end position="200"/>
    </location>
</feature>
<evidence type="ECO:0000313" key="3">
    <source>
        <dbReference type="Proteomes" id="UP000886700"/>
    </source>
</evidence>
<comment type="similarity">
    <text evidence="1">Belongs to the type-B carboxylesterase/lipase family.</text>
</comment>
<dbReference type="Proteomes" id="UP000886700">
    <property type="component" value="Unplaced"/>
</dbReference>
<dbReference type="Pfam" id="PF00135">
    <property type="entry name" value="COesterase"/>
    <property type="match status" value="1"/>
</dbReference>
<organism evidence="3 4">
    <name type="scientific">Mesocricetus auratus</name>
    <name type="common">Golden hamster</name>
    <dbReference type="NCBI Taxonomy" id="10036"/>
    <lineage>
        <taxon>Eukaryota</taxon>
        <taxon>Metazoa</taxon>
        <taxon>Chordata</taxon>
        <taxon>Craniata</taxon>
        <taxon>Vertebrata</taxon>
        <taxon>Euteleostomi</taxon>
        <taxon>Mammalia</taxon>
        <taxon>Eutheria</taxon>
        <taxon>Euarchontoglires</taxon>
        <taxon>Glires</taxon>
        <taxon>Rodentia</taxon>
        <taxon>Myomorpha</taxon>
        <taxon>Muroidea</taxon>
        <taxon>Cricetidae</taxon>
        <taxon>Cricetinae</taxon>
        <taxon>Mesocricetus</taxon>
    </lineage>
</organism>
<keyword evidence="3" id="KW-1185">Reference proteome</keyword>
<proteinExistence type="inferred from homology"/>
<dbReference type="GeneID" id="121136129"/>
<dbReference type="Gene3D" id="3.40.50.1820">
    <property type="entry name" value="alpha/beta hydrolase"/>
    <property type="match status" value="1"/>
</dbReference>
<evidence type="ECO:0000259" key="2">
    <source>
        <dbReference type="Pfam" id="PF00135"/>
    </source>
</evidence>
<evidence type="ECO:0000256" key="1">
    <source>
        <dbReference type="ARBA" id="ARBA00005964"/>
    </source>
</evidence>
<reference evidence="4" key="1">
    <citation type="submission" date="2025-08" db="UniProtKB">
        <authorList>
            <consortium name="RefSeq"/>
        </authorList>
    </citation>
    <scope>IDENTIFICATION</scope>
    <source>
        <tissue evidence="4">Liver</tissue>
    </source>
</reference>
<dbReference type="InterPro" id="IPR002018">
    <property type="entry name" value="CarbesteraseB"/>
</dbReference>
<dbReference type="InterPro" id="IPR029058">
    <property type="entry name" value="AB_hydrolase_fold"/>
</dbReference>
<evidence type="ECO:0000313" key="4">
    <source>
        <dbReference type="RefSeq" id="XP_040591742.1"/>
    </source>
</evidence>
<protein>
    <submittedName>
        <fullName evidence="4">Uncharacterized protein LOC121136129</fullName>
    </submittedName>
</protein>
<dbReference type="SUPFAM" id="SSF53474">
    <property type="entry name" value="alpha/beta-Hydrolases"/>
    <property type="match status" value="1"/>
</dbReference>
<dbReference type="RefSeq" id="XP_040591742.1">
    <property type="nucleotide sequence ID" value="XM_040735808.1"/>
</dbReference>